<reference evidence="2 3" key="1">
    <citation type="submission" date="2021-03" db="EMBL/GenBank/DDBJ databases">
        <title>novel species isolated from a fishpond in China.</title>
        <authorList>
            <person name="Lu H."/>
            <person name="Cai Z."/>
        </authorList>
    </citation>
    <scope>NUCLEOTIDE SEQUENCE [LARGE SCALE GENOMIC DNA]</scope>
    <source>
        <strain evidence="2 3">YJ13C</strain>
    </source>
</reference>
<evidence type="ECO:0000313" key="3">
    <source>
        <dbReference type="Proteomes" id="UP000664480"/>
    </source>
</evidence>
<feature type="signal peptide" evidence="1">
    <location>
        <begin position="1"/>
        <end position="23"/>
    </location>
</feature>
<comment type="caution">
    <text evidence="2">The sequence shown here is derived from an EMBL/GenBank/DDBJ whole genome shotgun (WGS) entry which is preliminary data.</text>
</comment>
<evidence type="ECO:0008006" key="4">
    <source>
        <dbReference type="Google" id="ProtNLM"/>
    </source>
</evidence>
<dbReference type="Proteomes" id="UP000664480">
    <property type="component" value="Unassembled WGS sequence"/>
</dbReference>
<name>A0ABS3CD08_9BACT</name>
<feature type="chain" id="PRO_5045323362" description="YD repeat-containing protein" evidence="1">
    <location>
        <begin position="24"/>
        <end position="259"/>
    </location>
</feature>
<gene>
    <name evidence="2" type="ORF">J0A69_06110</name>
</gene>
<protein>
    <recommendedName>
        <fullName evidence="4">YD repeat-containing protein</fullName>
    </recommendedName>
</protein>
<dbReference type="Gene3D" id="2.180.10.10">
    <property type="entry name" value="RHS repeat-associated core"/>
    <property type="match status" value="1"/>
</dbReference>
<evidence type="ECO:0000256" key="1">
    <source>
        <dbReference type="SAM" id="SignalP"/>
    </source>
</evidence>
<keyword evidence="3" id="KW-1185">Reference proteome</keyword>
<sequence>MKKYFFLGLVLVGLNLACTSVVSENDQISNSEVELTSFLNRTAAPPIDKPIKESHYQFNNHLYDNHKFYDSFGYEILNIYTDISGLDTVGITTFEYSMDKLVKQTKYFLAENVDMTQHFDYLYDESQKLIQVKRDNSNFELYNYNSLNQVESIILGASLQLADVYEFTYDLEGKIDTQTLRSLNGGETPLRYWVYFYDKEGKLISKKVPEKPSNELREMFIFDYDEQDRLIEIKEFYPEDNFLFLGKTVYTYSLETESN</sequence>
<organism evidence="2 3">
    <name type="scientific">Algoriphagus pacificus</name>
    <dbReference type="NCBI Taxonomy" id="2811234"/>
    <lineage>
        <taxon>Bacteria</taxon>
        <taxon>Pseudomonadati</taxon>
        <taxon>Bacteroidota</taxon>
        <taxon>Cytophagia</taxon>
        <taxon>Cytophagales</taxon>
        <taxon>Cyclobacteriaceae</taxon>
        <taxon>Algoriphagus</taxon>
    </lineage>
</organism>
<keyword evidence="1" id="KW-0732">Signal</keyword>
<dbReference type="EMBL" id="JAFKCU010000001">
    <property type="protein sequence ID" value="MBN7814993.1"/>
    <property type="molecule type" value="Genomic_DNA"/>
</dbReference>
<dbReference type="RefSeq" id="WP_206585631.1">
    <property type="nucleotide sequence ID" value="NZ_JAFKCU010000001.1"/>
</dbReference>
<evidence type="ECO:0000313" key="2">
    <source>
        <dbReference type="EMBL" id="MBN7814993.1"/>
    </source>
</evidence>
<proteinExistence type="predicted"/>
<accession>A0ABS3CD08</accession>